<dbReference type="PANTHER" id="PTHR36842">
    <property type="entry name" value="PROTEIN TOLB HOMOLOG"/>
    <property type="match status" value="1"/>
</dbReference>
<gene>
    <name evidence="2" type="primary">tolB_1</name>
    <name evidence="2" type="ORF">DSM112329_01390</name>
</gene>
<dbReference type="EMBL" id="CP114014">
    <property type="protein sequence ID" value="XAY04555.1"/>
    <property type="molecule type" value="Genomic_DNA"/>
</dbReference>
<dbReference type="InterPro" id="IPR011042">
    <property type="entry name" value="6-blade_b-propeller_TolB-like"/>
</dbReference>
<dbReference type="SUPFAM" id="SSF69304">
    <property type="entry name" value="Tricorn protease N-terminal domain"/>
    <property type="match status" value="1"/>
</dbReference>
<name>A0AAU7ASH3_9ACTN</name>
<proteinExistence type="predicted"/>
<dbReference type="RefSeq" id="WP_354701084.1">
    <property type="nucleotide sequence ID" value="NZ_CP114014.1"/>
</dbReference>
<feature type="chain" id="PRO_5043907649" evidence="1">
    <location>
        <begin position="25"/>
        <end position="339"/>
    </location>
</feature>
<feature type="signal peptide" evidence="1">
    <location>
        <begin position="1"/>
        <end position="24"/>
    </location>
</feature>
<dbReference type="KEGG" id="parq:DSM112329_01390"/>
<keyword evidence="1" id="KW-0732">Signal</keyword>
<accession>A0AAU7ASH3</accession>
<dbReference type="AlphaFoldDB" id="A0AAU7ASH3"/>
<dbReference type="Gene3D" id="2.120.10.30">
    <property type="entry name" value="TolB, C-terminal domain"/>
    <property type="match status" value="1"/>
</dbReference>
<evidence type="ECO:0000313" key="2">
    <source>
        <dbReference type="EMBL" id="XAY04555.1"/>
    </source>
</evidence>
<evidence type="ECO:0000256" key="1">
    <source>
        <dbReference type="SAM" id="SignalP"/>
    </source>
</evidence>
<reference evidence="2" key="1">
    <citation type="submission" date="2022-12" db="EMBL/GenBank/DDBJ databases">
        <title>Paraconexibacter alkalitolerans sp. nov. and Baekduia alba sp. nov., isolated from soil and emended description of the genera Paraconexibacter (Chun et al., 2020) and Baekduia (An et al., 2020).</title>
        <authorList>
            <person name="Vieira S."/>
            <person name="Huber K.J."/>
            <person name="Geppert A."/>
            <person name="Wolf J."/>
            <person name="Neumann-Schaal M."/>
            <person name="Muesken M."/>
            <person name="Overmann J."/>
        </authorList>
    </citation>
    <scope>NUCLEOTIDE SEQUENCE</scope>
    <source>
        <strain evidence="2">AEG42_29</strain>
    </source>
</reference>
<organism evidence="2">
    <name type="scientific">Paraconexibacter sp. AEG42_29</name>
    <dbReference type="NCBI Taxonomy" id="2997339"/>
    <lineage>
        <taxon>Bacteria</taxon>
        <taxon>Bacillati</taxon>
        <taxon>Actinomycetota</taxon>
        <taxon>Thermoleophilia</taxon>
        <taxon>Solirubrobacterales</taxon>
        <taxon>Paraconexibacteraceae</taxon>
        <taxon>Paraconexibacter</taxon>
    </lineage>
</organism>
<dbReference type="PANTHER" id="PTHR36842:SF1">
    <property type="entry name" value="PROTEIN TOLB"/>
    <property type="match status" value="1"/>
</dbReference>
<sequence>MNRPTSAVLIALVAAAAVPAAAHATLVYDKNVPTAKPSVYVAKDDASSPRRLGAGRSPDLSPDGRTVAWEGANFSKPTLVVASTTGAATPRTLLTDYRSQGLAVAWSPDSTAIAAMVGPEIKARTLVIANVATGARTTVGKGFFGSASFSPAGDQLVYAKGAKDDFRYDLYRYDLATGKTTKLTTDRRAQSPLWGPKGIVFTRLVDASVRKYGPKGELYTISPAGKSLKRLTSQPVASLLFGLSATQFSADGTRLLGQFTGQDTSYAQVVDPATGKVRTLGKAEETGYEGYALSRNGSTVLAATGGFDPSGPHDIVTVPYAGGPAKLLVKNAFRADWDR</sequence>
<protein>
    <submittedName>
        <fullName evidence="2">Tol-Pal system protein TolB</fullName>
    </submittedName>
</protein>